<dbReference type="Gene3D" id="3.40.390.10">
    <property type="entry name" value="Collagenase (Catalytic Domain)"/>
    <property type="match status" value="1"/>
</dbReference>
<dbReference type="GO" id="GO:0046872">
    <property type="term" value="F:metal ion binding"/>
    <property type="evidence" value="ECO:0007669"/>
    <property type="project" value="UniProtKB-KW"/>
</dbReference>
<evidence type="ECO:0000256" key="1">
    <source>
        <dbReference type="ARBA" id="ARBA00022670"/>
    </source>
</evidence>
<reference evidence="11 12" key="1">
    <citation type="submission" date="2019-01" db="EMBL/GenBank/DDBJ databases">
        <title>A draft genome assembly of the solar-powered sea slug Elysia chlorotica.</title>
        <authorList>
            <person name="Cai H."/>
            <person name="Li Q."/>
            <person name="Fang X."/>
            <person name="Li J."/>
            <person name="Curtis N.E."/>
            <person name="Altenburger A."/>
            <person name="Shibata T."/>
            <person name="Feng M."/>
            <person name="Maeda T."/>
            <person name="Schwartz J.A."/>
            <person name="Shigenobu S."/>
            <person name="Lundholm N."/>
            <person name="Nishiyama T."/>
            <person name="Yang H."/>
            <person name="Hasebe M."/>
            <person name="Li S."/>
            <person name="Pierce S.K."/>
            <person name="Wang J."/>
        </authorList>
    </citation>
    <scope>NUCLEOTIDE SEQUENCE [LARGE SCALE GENOMIC DNA]</scope>
    <source>
        <strain evidence="11">EC2010</strain>
        <tissue evidence="11">Whole organism of an adult</tissue>
    </source>
</reference>
<keyword evidence="3" id="KW-0378">Hydrolase</keyword>
<dbReference type="InterPro" id="IPR041645">
    <property type="entry name" value="ADAMTS_CR_2"/>
</dbReference>
<gene>
    <name evidence="11" type="ORF">EGW08_003317</name>
</gene>
<keyword evidence="7" id="KW-0325">Glycoprotein</keyword>
<evidence type="ECO:0000256" key="4">
    <source>
        <dbReference type="ARBA" id="ARBA00022833"/>
    </source>
</evidence>
<evidence type="ECO:0000313" key="11">
    <source>
        <dbReference type="EMBL" id="RUS88878.1"/>
    </source>
</evidence>
<keyword evidence="2 8" id="KW-0479">Metal-binding</keyword>
<feature type="region of interest" description="Disordered" evidence="9">
    <location>
        <begin position="366"/>
        <end position="422"/>
    </location>
</feature>
<feature type="binding site" evidence="8">
    <location>
        <position position="204"/>
    </location>
    <ligand>
        <name>Zn(2+)</name>
        <dbReference type="ChEBI" id="CHEBI:29105"/>
        <note>catalytic</note>
    </ligand>
</feature>
<dbReference type="Proteomes" id="UP000271974">
    <property type="component" value="Unassembled WGS sequence"/>
</dbReference>
<comment type="caution">
    <text evidence="11">The sequence shown here is derived from an EMBL/GenBank/DDBJ whole genome shotgun (WGS) entry which is preliminary data.</text>
</comment>
<evidence type="ECO:0000256" key="5">
    <source>
        <dbReference type="ARBA" id="ARBA00023049"/>
    </source>
</evidence>
<dbReference type="GO" id="GO:0006508">
    <property type="term" value="P:proteolysis"/>
    <property type="evidence" value="ECO:0007669"/>
    <property type="project" value="UniProtKB-KW"/>
</dbReference>
<evidence type="ECO:0000256" key="7">
    <source>
        <dbReference type="ARBA" id="ARBA00023180"/>
    </source>
</evidence>
<dbReference type="Gene3D" id="3.40.1620.60">
    <property type="match status" value="1"/>
</dbReference>
<feature type="compositionally biased region" description="Low complexity" evidence="9">
    <location>
        <begin position="453"/>
        <end position="483"/>
    </location>
</feature>
<dbReference type="GO" id="GO:0004222">
    <property type="term" value="F:metalloendopeptidase activity"/>
    <property type="evidence" value="ECO:0007669"/>
    <property type="project" value="InterPro"/>
</dbReference>
<dbReference type="PANTHER" id="PTHR11905:SF159">
    <property type="entry name" value="ADAM METALLOPROTEASE"/>
    <property type="match status" value="1"/>
</dbReference>
<keyword evidence="6" id="KW-1015">Disulfide bond</keyword>
<feature type="region of interest" description="Disordered" evidence="9">
    <location>
        <begin position="453"/>
        <end position="498"/>
    </location>
</feature>
<evidence type="ECO:0000259" key="10">
    <source>
        <dbReference type="PROSITE" id="PS50215"/>
    </source>
</evidence>
<protein>
    <recommendedName>
        <fullName evidence="10">Peptidase M12B domain-containing protein</fullName>
    </recommendedName>
</protein>
<dbReference type="Pfam" id="PF17771">
    <property type="entry name" value="ADAMTS_CR_2"/>
    <property type="match status" value="1"/>
</dbReference>
<feature type="non-terminal residue" evidence="11">
    <location>
        <position position="1"/>
    </location>
</feature>
<keyword evidence="1" id="KW-0645">Protease</keyword>
<comment type="caution">
    <text evidence="8">Lacks conserved residue(s) required for the propagation of feature annotation.</text>
</comment>
<sequence>HVEVLSLEERNRYRLQRLARLRGEGDNLNQRAVTGRDTKRENPHRFKRNAVTHIVEMAFVVDYKDYERFISMHGSSDATSEATVWYTFVAEGIDMRYRTISDFDVVVGTKVTHFRLLTTDAEDDFIEDLTSGSTFDGGAGLNAFMGWVQTPSSNIPNADHYMYFTGFDLRGASGIAYGSRVCTSSGVSITENTFTAGVGAVAAHELGHSLSASHDAQTATCSDSTQNIMSTIFSIPVQLSNTGNPWKFSPCSVQDFKLYLDGFSCTEPQNTGSTDLLPAPTGDDRAGLAQSRDDQCRQYFRDSSSSYCTIVQAQNGGEGSLCGGMYCSIPGSPLSCRTMLPLEYTTCGAGQWCRAGFCVAVEEDTTTTQAPTTTTSTTTTTTTTTSTTQAPTTTTTTTTQAPTTPSTASPTTTTTEAPAGPRSIYDCIPFLRAYDIRGFWNCYRILWLNQRRSQQPGRSSGPSSNGNSQKKSTSGNNSNGVSNKNDKDKAKPGQPQKG</sequence>
<feature type="compositionally biased region" description="Low complexity" evidence="9">
    <location>
        <begin position="366"/>
        <end position="415"/>
    </location>
</feature>
<feature type="binding site" evidence="8">
    <location>
        <position position="208"/>
    </location>
    <ligand>
        <name>Zn(2+)</name>
        <dbReference type="ChEBI" id="CHEBI:29105"/>
        <note>catalytic</note>
    </ligand>
</feature>
<dbReference type="InterPro" id="IPR001590">
    <property type="entry name" value="Peptidase_M12B"/>
</dbReference>
<evidence type="ECO:0000256" key="8">
    <source>
        <dbReference type="PROSITE-ProRule" id="PRU00276"/>
    </source>
</evidence>
<dbReference type="AlphaFoldDB" id="A0A433U524"/>
<dbReference type="OrthoDB" id="6150789at2759"/>
<evidence type="ECO:0000256" key="2">
    <source>
        <dbReference type="ARBA" id="ARBA00022723"/>
    </source>
</evidence>
<keyword evidence="5" id="KW-0482">Metalloprotease</keyword>
<dbReference type="SUPFAM" id="SSF55486">
    <property type="entry name" value="Metalloproteases ('zincins'), catalytic domain"/>
    <property type="match status" value="1"/>
</dbReference>
<feature type="domain" description="Peptidase M12B" evidence="10">
    <location>
        <begin position="53"/>
        <end position="260"/>
    </location>
</feature>
<keyword evidence="4 8" id="KW-0862">Zinc</keyword>
<dbReference type="SMART" id="SM00608">
    <property type="entry name" value="ACR"/>
    <property type="match status" value="1"/>
</dbReference>
<dbReference type="EMBL" id="RQTK01000071">
    <property type="protein sequence ID" value="RUS88878.1"/>
    <property type="molecule type" value="Genomic_DNA"/>
</dbReference>
<dbReference type="PANTHER" id="PTHR11905">
    <property type="entry name" value="ADAM A DISINTEGRIN AND METALLOPROTEASE DOMAIN"/>
    <property type="match status" value="1"/>
</dbReference>
<dbReference type="InterPro" id="IPR006586">
    <property type="entry name" value="ADAM_Cys-rich"/>
</dbReference>
<evidence type="ECO:0000313" key="12">
    <source>
        <dbReference type="Proteomes" id="UP000271974"/>
    </source>
</evidence>
<evidence type="ECO:0000256" key="9">
    <source>
        <dbReference type="SAM" id="MobiDB-lite"/>
    </source>
</evidence>
<name>A0A433U524_ELYCH</name>
<proteinExistence type="predicted"/>
<evidence type="ECO:0000256" key="6">
    <source>
        <dbReference type="ARBA" id="ARBA00023157"/>
    </source>
</evidence>
<accession>A0A433U524</accession>
<organism evidence="11 12">
    <name type="scientific">Elysia chlorotica</name>
    <name type="common">Eastern emerald elysia</name>
    <name type="synonym">Sea slug</name>
    <dbReference type="NCBI Taxonomy" id="188477"/>
    <lineage>
        <taxon>Eukaryota</taxon>
        <taxon>Metazoa</taxon>
        <taxon>Spiralia</taxon>
        <taxon>Lophotrochozoa</taxon>
        <taxon>Mollusca</taxon>
        <taxon>Gastropoda</taxon>
        <taxon>Heterobranchia</taxon>
        <taxon>Euthyneura</taxon>
        <taxon>Panpulmonata</taxon>
        <taxon>Sacoglossa</taxon>
        <taxon>Placobranchoidea</taxon>
        <taxon>Plakobranchidae</taxon>
        <taxon>Elysia</taxon>
    </lineage>
</organism>
<evidence type="ECO:0000256" key="3">
    <source>
        <dbReference type="ARBA" id="ARBA00022801"/>
    </source>
</evidence>
<feature type="active site" evidence="8">
    <location>
        <position position="205"/>
    </location>
</feature>
<dbReference type="PROSITE" id="PS50215">
    <property type="entry name" value="ADAM_MEPRO"/>
    <property type="match status" value="1"/>
</dbReference>
<keyword evidence="12" id="KW-1185">Reference proteome</keyword>
<feature type="binding site" evidence="8">
    <location>
        <position position="214"/>
    </location>
    <ligand>
        <name>Zn(2+)</name>
        <dbReference type="ChEBI" id="CHEBI:29105"/>
        <note>catalytic</note>
    </ligand>
</feature>
<dbReference type="Pfam" id="PF01421">
    <property type="entry name" value="Reprolysin"/>
    <property type="match status" value="1"/>
</dbReference>
<dbReference type="InterPro" id="IPR024079">
    <property type="entry name" value="MetalloPept_cat_dom_sf"/>
</dbReference>